<dbReference type="Proteomes" id="UP001443914">
    <property type="component" value="Unassembled WGS sequence"/>
</dbReference>
<feature type="domain" description="TTF-type" evidence="1">
    <location>
        <begin position="23"/>
        <end position="122"/>
    </location>
</feature>
<dbReference type="InterPro" id="IPR025398">
    <property type="entry name" value="DUF4371"/>
</dbReference>
<dbReference type="InterPro" id="IPR008906">
    <property type="entry name" value="HATC_C_dom"/>
</dbReference>
<dbReference type="PANTHER" id="PTHR11697">
    <property type="entry name" value="GENERAL TRANSCRIPTION FACTOR 2-RELATED ZINC FINGER PROTEIN"/>
    <property type="match status" value="1"/>
</dbReference>
<dbReference type="SUPFAM" id="SSF53098">
    <property type="entry name" value="Ribonuclease H-like"/>
    <property type="match status" value="1"/>
</dbReference>
<comment type="caution">
    <text evidence="2">The sequence shown here is derived from an EMBL/GenBank/DDBJ whole genome shotgun (WGS) entry which is preliminary data.</text>
</comment>
<sequence length="617" mass="71881">MKSVKVFLQKVLIHSHDYPFDKKRRRFCSSWFKQFPDWLKYSPTTDAAYCLPCFLYETPSNRMVKITFTIEGFRSWKKVNDGENCAFLGHIGRDHNSTHKIAVKKCKDLMKMEQHIDTIIDIITSEIIERNRLRLKVSIFAIKWLTFQHCPLRGHDKSVGSQNRGNFLQFLQAIASFSKDIESVILNAPKNASYMVSTVEGVLSNFASKMREVIRKEIGDQKFYFFDKNGSIQERLFDLIHVSETSALTLKSAITNCLSAHNLKIENIRGQGYDGASNMRGEWSGLQALFLNECSYAYYVHCFAHRLQLALVAASREVISVYQFFFKLTFIVNIITSSSKRHDQLQAAYNQVRTLKRAGDTRWGSHFDSLYSLLNIENGWESLLEKVLLFCHKHEILVPDIEAHYIHERGRFRQPKDRVTNIHYFRFEVFIAAVDSQLQELNYRFKDDMIELLSLCSSLDPKGNFQNFKVDDICKLVTKFYSEDFTQQEKINIKYQLELFLLVVKDKPELLNLKSISDLFQWLAKTEKSDIYYLIDRLIRLVLTLPISTATAEHAFSAMKLIKSTLRNRMEDDYLSDSLILYVEKEIAKGFDMDSLVDEFASMKDRRALFKISKNNK</sequence>
<reference evidence="2" key="1">
    <citation type="submission" date="2024-03" db="EMBL/GenBank/DDBJ databases">
        <title>WGS assembly of Saponaria officinalis var. Norfolk2.</title>
        <authorList>
            <person name="Jenkins J."/>
            <person name="Shu S."/>
            <person name="Grimwood J."/>
            <person name="Barry K."/>
            <person name="Goodstein D."/>
            <person name="Schmutz J."/>
            <person name="Leebens-Mack J."/>
            <person name="Osbourn A."/>
        </authorList>
    </citation>
    <scope>NUCLEOTIDE SEQUENCE [LARGE SCALE GENOMIC DNA]</scope>
    <source>
        <strain evidence="2">JIC</strain>
    </source>
</reference>
<organism evidence="2 3">
    <name type="scientific">Saponaria officinalis</name>
    <name type="common">Common soapwort</name>
    <name type="synonym">Lychnis saponaria</name>
    <dbReference type="NCBI Taxonomy" id="3572"/>
    <lineage>
        <taxon>Eukaryota</taxon>
        <taxon>Viridiplantae</taxon>
        <taxon>Streptophyta</taxon>
        <taxon>Embryophyta</taxon>
        <taxon>Tracheophyta</taxon>
        <taxon>Spermatophyta</taxon>
        <taxon>Magnoliopsida</taxon>
        <taxon>eudicotyledons</taxon>
        <taxon>Gunneridae</taxon>
        <taxon>Pentapetalae</taxon>
        <taxon>Caryophyllales</taxon>
        <taxon>Caryophyllaceae</taxon>
        <taxon>Caryophylleae</taxon>
        <taxon>Saponaria</taxon>
    </lineage>
</organism>
<keyword evidence="3" id="KW-1185">Reference proteome</keyword>
<evidence type="ECO:0000259" key="1">
    <source>
        <dbReference type="SMART" id="SM00597"/>
    </source>
</evidence>
<dbReference type="GO" id="GO:0046983">
    <property type="term" value="F:protein dimerization activity"/>
    <property type="evidence" value="ECO:0007669"/>
    <property type="project" value="InterPro"/>
</dbReference>
<dbReference type="Pfam" id="PF05699">
    <property type="entry name" value="Dimer_Tnp_hAT"/>
    <property type="match status" value="1"/>
</dbReference>
<dbReference type="PANTHER" id="PTHR11697:SF230">
    <property type="entry name" value="ZINC FINGER, MYM DOMAIN CONTAINING 1"/>
    <property type="match status" value="1"/>
</dbReference>
<evidence type="ECO:0000313" key="3">
    <source>
        <dbReference type="Proteomes" id="UP001443914"/>
    </source>
</evidence>
<dbReference type="InterPro" id="IPR055298">
    <property type="entry name" value="AtLOH3-like"/>
</dbReference>
<dbReference type="InterPro" id="IPR006580">
    <property type="entry name" value="Znf_TTF"/>
</dbReference>
<protein>
    <recommendedName>
        <fullName evidence="1">TTF-type domain-containing protein</fullName>
    </recommendedName>
</protein>
<evidence type="ECO:0000313" key="2">
    <source>
        <dbReference type="EMBL" id="KAK9676664.1"/>
    </source>
</evidence>
<name>A0AAW1HLH0_SAPOF</name>
<dbReference type="AlphaFoldDB" id="A0AAW1HLH0"/>
<dbReference type="InterPro" id="IPR012337">
    <property type="entry name" value="RNaseH-like_sf"/>
</dbReference>
<gene>
    <name evidence="2" type="ORF">RND81_11G092200</name>
</gene>
<dbReference type="EMBL" id="JBDFQZ010000011">
    <property type="protein sequence ID" value="KAK9676664.1"/>
    <property type="molecule type" value="Genomic_DNA"/>
</dbReference>
<accession>A0AAW1HLH0</accession>
<dbReference type="SMART" id="SM00597">
    <property type="entry name" value="ZnF_TTF"/>
    <property type="match status" value="1"/>
</dbReference>
<dbReference type="Pfam" id="PF14291">
    <property type="entry name" value="DUF4371"/>
    <property type="match status" value="2"/>
</dbReference>
<proteinExistence type="predicted"/>